<evidence type="ECO:0000256" key="2">
    <source>
        <dbReference type="SAM" id="Phobius"/>
    </source>
</evidence>
<name>A0A9Q3S2P3_9SPHN</name>
<evidence type="ECO:0000313" key="4">
    <source>
        <dbReference type="Proteomes" id="UP000824927"/>
    </source>
</evidence>
<evidence type="ECO:0000313" key="3">
    <source>
        <dbReference type="EMBL" id="MBY6218956.1"/>
    </source>
</evidence>
<sequence length="325" mass="35292">MSDDWTDQGMASKRWFKPAVAVWFALLLGGGLFLMPSTIHASIAQATGITGRLLVSAIVGIFGLMLGWAIASRIAQATAPRAIAPGLEPHEAGDWDDGEVMEEEPRRRRVFSAREDIGEDGIGVAEEVAAEEEVEPSRAFEDILADIPDAVPEESWEEESDPIELSEEHAFPHEDRDPEDAVIIEDAEFETIAEEVMEVVVEDEPPAAPTVEAPAAAPLADLSLKQLEDRLAAALDSRKQAARVSTPEAPPHAAAEEEAPAPYDDPAESQLDDPDEDDPVIAFLRREASRKMPEKTPEPPQRDYDAQAALREALDKLGRVGKPGD</sequence>
<accession>A0A9Q3S2P3</accession>
<dbReference type="Proteomes" id="UP000824927">
    <property type="component" value="Unassembled WGS sequence"/>
</dbReference>
<dbReference type="AlphaFoldDB" id="A0A9Q3S2P3"/>
<feature type="transmembrane region" description="Helical" evidence="2">
    <location>
        <begin position="51"/>
        <end position="71"/>
    </location>
</feature>
<keyword evidence="2" id="KW-1133">Transmembrane helix</keyword>
<dbReference type="RefSeq" id="WP_222405614.1">
    <property type="nucleotide sequence ID" value="NZ_JAHVKP010000001.1"/>
</dbReference>
<proteinExistence type="predicted"/>
<gene>
    <name evidence="3" type="ORF">KUV31_11460</name>
</gene>
<evidence type="ECO:0000256" key="1">
    <source>
        <dbReference type="SAM" id="MobiDB-lite"/>
    </source>
</evidence>
<organism evidence="3 4">
    <name type="scientific">Qipengyuania aquimaris</name>
    <dbReference type="NCBI Taxonomy" id="255984"/>
    <lineage>
        <taxon>Bacteria</taxon>
        <taxon>Pseudomonadati</taxon>
        <taxon>Pseudomonadota</taxon>
        <taxon>Alphaproteobacteria</taxon>
        <taxon>Sphingomonadales</taxon>
        <taxon>Erythrobacteraceae</taxon>
        <taxon>Qipengyuania</taxon>
    </lineage>
</organism>
<feature type="region of interest" description="Disordered" evidence="1">
    <location>
        <begin position="235"/>
        <end position="307"/>
    </location>
</feature>
<reference evidence="3" key="1">
    <citation type="submission" date="2021-06" db="EMBL/GenBank/DDBJ databases">
        <title>50 bacteria genomes isolated from Dapeng, Shenzhen, China.</title>
        <authorList>
            <person name="Zheng W."/>
            <person name="Yu S."/>
            <person name="Huang Y."/>
        </authorList>
    </citation>
    <scope>NUCLEOTIDE SEQUENCE</scope>
    <source>
        <strain evidence="3">DP4N28-2</strain>
    </source>
</reference>
<comment type="caution">
    <text evidence="3">The sequence shown here is derived from an EMBL/GenBank/DDBJ whole genome shotgun (WGS) entry which is preliminary data.</text>
</comment>
<feature type="compositionally biased region" description="Acidic residues" evidence="1">
    <location>
        <begin position="265"/>
        <end position="279"/>
    </location>
</feature>
<feature type="compositionally biased region" description="Basic and acidic residues" evidence="1">
    <location>
        <begin position="284"/>
        <end position="305"/>
    </location>
</feature>
<protein>
    <submittedName>
        <fullName evidence="3">Uncharacterized protein</fullName>
    </submittedName>
</protein>
<keyword evidence="2" id="KW-0812">Transmembrane</keyword>
<dbReference type="EMBL" id="JAHVKP010000001">
    <property type="protein sequence ID" value="MBY6218956.1"/>
    <property type="molecule type" value="Genomic_DNA"/>
</dbReference>
<keyword evidence="2" id="KW-0472">Membrane</keyword>